<evidence type="ECO:0000313" key="2">
    <source>
        <dbReference type="EMBL" id="MFC5295079.1"/>
    </source>
</evidence>
<name>A0ABW0FAM8_9HYPH</name>
<protein>
    <recommendedName>
        <fullName evidence="4">GtrA-like protein domain-containing protein</fullName>
    </recommendedName>
</protein>
<dbReference type="Proteomes" id="UP001595976">
    <property type="component" value="Unassembled WGS sequence"/>
</dbReference>
<evidence type="ECO:0000313" key="3">
    <source>
        <dbReference type="Proteomes" id="UP001595976"/>
    </source>
</evidence>
<sequence>MRQTRAMSLVEAIVNVFVGYGVAVTTQILVFPWFGLHATLGDTLAIGLIFTLVSIARSYCLRRLFERLTGMGRLTIAASRRR</sequence>
<gene>
    <name evidence="2" type="ORF">ACFPK2_18975</name>
</gene>
<dbReference type="EMBL" id="JBHSLI010000008">
    <property type="protein sequence ID" value="MFC5295079.1"/>
    <property type="molecule type" value="Genomic_DNA"/>
</dbReference>
<organism evidence="2 3">
    <name type="scientific">Bosea minatitlanensis</name>
    <dbReference type="NCBI Taxonomy" id="128782"/>
    <lineage>
        <taxon>Bacteria</taxon>
        <taxon>Pseudomonadati</taxon>
        <taxon>Pseudomonadota</taxon>
        <taxon>Alphaproteobacteria</taxon>
        <taxon>Hyphomicrobiales</taxon>
        <taxon>Boseaceae</taxon>
        <taxon>Bosea</taxon>
    </lineage>
</organism>
<feature type="transmembrane region" description="Helical" evidence="1">
    <location>
        <begin position="40"/>
        <end position="61"/>
    </location>
</feature>
<dbReference type="InterPro" id="IPR055644">
    <property type="entry name" value="DUF7220"/>
</dbReference>
<comment type="caution">
    <text evidence="2">The sequence shown here is derived from an EMBL/GenBank/DDBJ whole genome shotgun (WGS) entry which is preliminary data.</text>
</comment>
<keyword evidence="1" id="KW-0472">Membrane</keyword>
<evidence type="ECO:0000256" key="1">
    <source>
        <dbReference type="SAM" id="Phobius"/>
    </source>
</evidence>
<keyword evidence="1" id="KW-1133">Transmembrane helix</keyword>
<proteinExistence type="predicted"/>
<keyword evidence="1" id="KW-0812">Transmembrane</keyword>
<accession>A0ABW0FAM8</accession>
<feature type="transmembrane region" description="Helical" evidence="1">
    <location>
        <begin position="12"/>
        <end position="34"/>
    </location>
</feature>
<dbReference type="Pfam" id="PF23858">
    <property type="entry name" value="DUF7220"/>
    <property type="match status" value="1"/>
</dbReference>
<reference evidence="3" key="1">
    <citation type="journal article" date="2019" name="Int. J. Syst. Evol. Microbiol.">
        <title>The Global Catalogue of Microorganisms (GCM) 10K type strain sequencing project: providing services to taxonomists for standard genome sequencing and annotation.</title>
        <authorList>
            <consortium name="The Broad Institute Genomics Platform"/>
            <consortium name="The Broad Institute Genome Sequencing Center for Infectious Disease"/>
            <person name="Wu L."/>
            <person name="Ma J."/>
        </authorList>
    </citation>
    <scope>NUCLEOTIDE SEQUENCE [LARGE SCALE GENOMIC DNA]</scope>
    <source>
        <strain evidence="3">CGMCC 1.15643</strain>
    </source>
</reference>
<dbReference type="RefSeq" id="WP_144341295.1">
    <property type="nucleotide sequence ID" value="NZ_JAOAOS010000008.1"/>
</dbReference>
<evidence type="ECO:0008006" key="4">
    <source>
        <dbReference type="Google" id="ProtNLM"/>
    </source>
</evidence>
<keyword evidence="3" id="KW-1185">Reference proteome</keyword>